<sequence>MSTQMHQVEQSIGGSKKSLAWQHHTPPRLHPGGQDCVERWLSLGRHDPKQTAANLIVQGYGSEESSKAVQHLRPPEEALIRLKTAEAWSFPSEGGPKLVWAPQVEQGRRQQPSCPPGQDSEQEVRFLGSQDQAQEGQGSSDRNLAKTEVALSSKGPLQLERARPGFAEPSAAAGGPSLAALRAGEDVPTWTKSGTSIDKSEHMWEEAGKVRSSQLQLRGSKKKPGFTDDSADDTKPDRQGLRSSEADSELARSGTGDDVPMAVAEDADKAEPDREEACVGSTVPAATKPQTKTARPKCPTLCRIDNKPRLVRDIASEGKPARDIPKAGNSVPVCSMLRRSEDESRTESASTNRGKPGHNLPNNGRLKPVRTQFLGDVGLPGLLRLGTVAAKSERA</sequence>
<feature type="region of interest" description="Disordered" evidence="1">
    <location>
        <begin position="316"/>
        <end position="368"/>
    </location>
</feature>
<evidence type="ECO:0000256" key="1">
    <source>
        <dbReference type="SAM" id="MobiDB-lite"/>
    </source>
</evidence>
<reference evidence="2 3" key="1">
    <citation type="submission" date="2016-02" db="EMBL/GenBank/DDBJ databases">
        <title>Genome analysis of coral dinoflagellate symbionts highlights evolutionary adaptations to a symbiotic lifestyle.</title>
        <authorList>
            <person name="Aranda M."/>
            <person name="Li Y."/>
            <person name="Liew Y.J."/>
            <person name="Baumgarten S."/>
            <person name="Simakov O."/>
            <person name="Wilson M."/>
            <person name="Piel J."/>
            <person name="Ashoor H."/>
            <person name="Bougouffa S."/>
            <person name="Bajic V.B."/>
            <person name="Ryu T."/>
            <person name="Ravasi T."/>
            <person name="Bayer T."/>
            <person name="Micklem G."/>
            <person name="Kim H."/>
            <person name="Bhak J."/>
            <person name="Lajeunesse T.C."/>
            <person name="Voolstra C.R."/>
        </authorList>
    </citation>
    <scope>NUCLEOTIDE SEQUENCE [LARGE SCALE GENOMIC DNA]</scope>
    <source>
        <strain evidence="2 3">CCMP2467</strain>
    </source>
</reference>
<evidence type="ECO:0000313" key="3">
    <source>
        <dbReference type="Proteomes" id="UP000186817"/>
    </source>
</evidence>
<dbReference type="AlphaFoldDB" id="A0A1Q9CV25"/>
<feature type="compositionally biased region" description="Polar residues" evidence="1">
    <location>
        <begin position="1"/>
        <end position="13"/>
    </location>
</feature>
<dbReference type="EMBL" id="LSRX01000900">
    <property type="protein sequence ID" value="OLP86776.1"/>
    <property type="molecule type" value="Genomic_DNA"/>
</dbReference>
<accession>A0A1Q9CV25</accession>
<name>A0A1Q9CV25_SYMMI</name>
<feature type="compositionally biased region" description="Basic and acidic residues" evidence="1">
    <location>
        <begin position="198"/>
        <end position="209"/>
    </location>
</feature>
<evidence type="ECO:0000313" key="2">
    <source>
        <dbReference type="EMBL" id="OLP86776.1"/>
    </source>
</evidence>
<dbReference type="Proteomes" id="UP000186817">
    <property type="component" value="Unassembled WGS sequence"/>
</dbReference>
<feature type="region of interest" description="Disordered" evidence="1">
    <location>
        <begin position="90"/>
        <end position="301"/>
    </location>
</feature>
<feature type="compositionally biased region" description="Polar residues" evidence="1">
    <location>
        <begin position="129"/>
        <end position="142"/>
    </location>
</feature>
<protein>
    <submittedName>
        <fullName evidence="2">Uncharacterized protein</fullName>
    </submittedName>
</protein>
<organism evidence="2 3">
    <name type="scientific">Symbiodinium microadriaticum</name>
    <name type="common">Dinoflagellate</name>
    <name type="synonym">Zooxanthella microadriatica</name>
    <dbReference type="NCBI Taxonomy" id="2951"/>
    <lineage>
        <taxon>Eukaryota</taxon>
        <taxon>Sar</taxon>
        <taxon>Alveolata</taxon>
        <taxon>Dinophyceae</taxon>
        <taxon>Suessiales</taxon>
        <taxon>Symbiodiniaceae</taxon>
        <taxon>Symbiodinium</taxon>
    </lineage>
</organism>
<feature type="compositionally biased region" description="Basic and acidic residues" evidence="1">
    <location>
        <begin position="266"/>
        <end position="277"/>
    </location>
</feature>
<feature type="region of interest" description="Disordered" evidence="1">
    <location>
        <begin position="1"/>
        <end position="33"/>
    </location>
</feature>
<feature type="compositionally biased region" description="Basic and acidic residues" evidence="1">
    <location>
        <begin position="316"/>
        <end position="325"/>
    </location>
</feature>
<comment type="caution">
    <text evidence="2">The sequence shown here is derived from an EMBL/GenBank/DDBJ whole genome shotgun (WGS) entry which is preliminary data.</text>
</comment>
<gene>
    <name evidence="2" type="ORF">AK812_SmicGene32094</name>
</gene>
<proteinExistence type="predicted"/>
<feature type="compositionally biased region" description="Low complexity" evidence="1">
    <location>
        <begin position="167"/>
        <end position="182"/>
    </location>
</feature>
<keyword evidence="3" id="KW-1185">Reference proteome</keyword>